<comment type="caution">
    <text evidence="3">The sequence shown here is derived from an EMBL/GenBank/DDBJ whole genome shotgun (WGS) entry which is preliminary data.</text>
</comment>
<dbReference type="GO" id="GO:0003677">
    <property type="term" value="F:DNA binding"/>
    <property type="evidence" value="ECO:0007669"/>
    <property type="project" value="UniProtKB-UniRule"/>
</dbReference>
<dbReference type="Proteomes" id="UP000070452">
    <property type="component" value="Unassembled WGS sequence"/>
</dbReference>
<accession>A0A132P490</accession>
<sequence>MPTQTFFHLPKEKQKRLIEAARIEFSRVPLKEASIANIVKLADIPRGSFYQYFEDKEDLYFYYFETMRRDSSKDMLQLMKESDGDLFKGFESYFSKMIYEILEGENASFYRNLFMNMDYRASRKVAPHTSRQKTPHDPHKEHKQDAKELLELIDRTKLKVKNDHELELLIQLVMNTVFTTIAHSYRLFSTSEAYSVEQAISEFNLKLSWLKNGVYK</sequence>
<feature type="region of interest" description="Disordered" evidence="2">
    <location>
        <begin position="125"/>
        <end position="145"/>
    </location>
</feature>
<dbReference type="Pfam" id="PF00440">
    <property type="entry name" value="TetR_N"/>
    <property type="match status" value="1"/>
</dbReference>
<reference evidence="3 4" key="1">
    <citation type="submission" date="2016-01" db="EMBL/GenBank/DDBJ databases">
        <title>Molecular Mechanisms for transfer of large genomic segments between Enterococcus faecium strains.</title>
        <authorList>
            <person name="Garcia-Solache M.A."/>
            <person name="Lebreton F."/>
            <person name="Mclaughlin R.E."/>
            <person name="Whiteaker J.D."/>
            <person name="Gilmore M.S."/>
            <person name="Rice L.B."/>
        </authorList>
    </citation>
    <scope>NUCLEOTIDE SEQUENCE [LARGE SCALE GENOMIC DNA]</scope>
    <source>
        <strain evidence="3 4">D344RRF x C68</strain>
    </source>
</reference>
<dbReference type="Gene3D" id="1.10.357.10">
    <property type="entry name" value="Tetracycline Repressor, domain 2"/>
    <property type="match status" value="1"/>
</dbReference>
<dbReference type="InterPro" id="IPR009057">
    <property type="entry name" value="Homeodomain-like_sf"/>
</dbReference>
<dbReference type="PROSITE" id="PS50977">
    <property type="entry name" value="HTH_TETR_2"/>
    <property type="match status" value="1"/>
</dbReference>
<dbReference type="PANTHER" id="PTHR43479">
    <property type="entry name" value="ACREF/ENVCD OPERON REPRESSOR-RELATED"/>
    <property type="match status" value="1"/>
</dbReference>
<dbReference type="AlphaFoldDB" id="A0A132P490"/>
<dbReference type="InterPro" id="IPR001647">
    <property type="entry name" value="HTH_TetR"/>
</dbReference>
<dbReference type="EMBL" id="LRHK01000001">
    <property type="protein sequence ID" value="KWX17140.1"/>
    <property type="molecule type" value="Genomic_DNA"/>
</dbReference>
<evidence type="ECO:0000313" key="3">
    <source>
        <dbReference type="EMBL" id="KWX17140.1"/>
    </source>
</evidence>
<evidence type="ECO:0000256" key="2">
    <source>
        <dbReference type="SAM" id="MobiDB-lite"/>
    </source>
</evidence>
<dbReference type="SUPFAM" id="SSF46689">
    <property type="entry name" value="Homeodomain-like"/>
    <property type="match status" value="1"/>
</dbReference>
<evidence type="ECO:0000256" key="1">
    <source>
        <dbReference type="ARBA" id="ARBA00023125"/>
    </source>
</evidence>
<gene>
    <name evidence="3" type="ORF">AWT83_00935</name>
</gene>
<dbReference type="PANTHER" id="PTHR43479:SF11">
    <property type="entry name" value="ACREF_ENVCD OPERON REPRESSOR-RELATED"/>
    <property type="match status" value="1"/>
</dbReference>
<name>A0A132P490_ENTFC</name>
<dbReference type="RefSeq" id="WP_002297709.1">
    <property type="nucleotide sequence ID" value="NZ_CP072894.1"/>
</dbReference>
<protein>
    <submittedName>
        <fullName evidence="3">TetR family transcriptional regulator</fullName>
    </submittedName>
</protein>
<organism evidence="3 4">
    <name type="scientific">Enterococcus faecium</name>
    <name type="common">Streptococcus faecium</name>
    <dbReference type="NCBI Taxonomy" id="1352"/>
    <lineage>
        <taxon>Bacteria</taxon>
        <taxon>Bacillati</taxon>
        <taxon>Bacillota</taxon>
        <taxon>Bacilli</taxon>
        <taxon>Lactobacillales</taxon>
        <taxon>Enterococcaceae</taxon>
        <taxon>Enterococcus</taxon>
    </lineage>
</organism>
<keyword evidence="1" id="KW-0238">DNA-binding</keyword>
<feature type="compositionally biased region" description="Basic and acidic residues" evidence="2">
    <location>
        <begin position="134"/>
        <end position="145"/>
    </location>
</feature>
<dbReference type="Pfam" id="PF17924">
    <property type="entry name" value="TetR_C_19"/>
    <property type="match status" value="1"/>
</dbReference>
<dbReference type="InterPro" id="IPR050624">
    <property type="entry name" value="HTH-type_Tx_Regulator"/>
</dbReference>
<proteinExistence type="predicted"/>
<evidence type="ECO:0000313" key="4">
    <source>
        <dbReference type="Proteomes" id="UP000070452"/>
    </source>
</evidence>